<dbReference type="EMBL" id="CAJNNW010032247">
    <property type="protein sequence ID" value="CAE8711941.1"/>
    <property type="molecule type" value="Genomic_DNA"/>
</dbReference>
<reference evidence="8" key="1">
    <citation type="submission" date="2021-02" db="EMBL/GenBank/DDBJ databases">
        <authorList>
            <person name="Dougan E. K."/>
            <person name="Rhodes N."/>
            <person name="Thang M."/>
            <person name="Chan C."/>
        </authorList>
    </citation>
    <scope>NUCLEOTIDE SEQUENCE</scope>
</reference>
<comment type="similarity">
    <text evidence="1 7">Belongs to the peptidase S10 family.</text>
</comment>
<protein>
    <recommendedName>
        <fullName evidence="7">Carboxypeptidase</fullName>
        <ecNumber evidence="7">3.4.16.-</ecNumber>
    </recommendedName>
</protein>
<organism evidence="8 9">
    <name type="scientific">Polarella glacialis</name>
    <name type="common">Dinoflagellate</name>
    <dbReference type="NCBI Taxonomy" id="89957"/>
    <lineage>
        <taxon>Eukaryota</taxon>
        <taxon>Sar</taxon>
        <taxon>Alveolata</taxon>
        <taxon>Dinophyceae</taxon>
        <taxon>Suessiales</taxon>
        <taxon>Suessiaceae</taxon>
        <taxon>Polarella</taxon>
    </lineage>
</organism>
<evidence type="ECO:0000256" key="1">
    <source>
        <dbReference type="ARBA" id="ARBA00009431"/>
    </source>
</evidence>
<dbReference type="Gene3D" id="1.10.287.410">
    <property type="match status" value="1"/>
</dbReference>
<dbReference type="PROSITE" id="PS00131">
    <property type="entry name" value="CARBOXYPEPT_SER_SER"/>
    <property type="match status" value="1"/>
</dbReference>
<dbReference type="InterPro" id="IPR029058">
    <property type="entry name" value="AB_hydrolase_fold"/>
</dbReference>
<dbReference type="AlphaFoldDB" id="A0A813KPB4"/>
<dbReference type="InterPro" id="IPR001563">
    <property type="entry name" value="Peptidase_S10"/>
</dbReference>
<keyword evidence="3 7" id="KW-0645">Protease</keyword>
<dbReference type="PANTHER" id="PTHR11802">
    <property type="entry name" value="SERINE PROTEASE FAMILY S10 SERINE CARBOXYPEPTIDASE"/>
    <property type="match status" value="1"/>
</dbReference>
<dbReference type="InterPro" id="IPR018202">
    <property type="entry name" value="Ser_caboxypep_ser_AS"/>
</dbReference>
<proteinExistence type="inferred from homology"/>
<dbReference type="EC" id="3.4.16.-" evidence="7"/>
<dbReference type="Pfam" id="PF00450">
    <property type="entry name" value="Peptidase_S10"/>
    <property type="match status" value="1"/>
</dbReference>
<dbReference type="Gene3D" id="3.40.50.1820">
    <property type="entry name" value="alpha/beta hydrolase"/>
    <property type="match status" value="1"/>
</dbReference>
<keyword evidence="6" id="KW-0325">Glycoprotein</keyword>
<accession>A0A813KPB4</accession>
<dbReference type="GO" id="GO:0004185">
    <property type="term" value="F:serine-type carboxypeptidase activity"/>
    <property type="evidence" value="ECO:0007669"/>
    <property type="project" value="UniProtKB-UniRule"/>
</dbReference>
<dbReference type="SUPFAM" id="SSF53474">
    <property type="entry name" value="alpha/beta-Hydrolases"/>
    <property type="match status" value="1"/>
</dbReference>
<gene>
    <name evidence="8" type="ORF">PGLA2088_LOCUS36742</name>
</gene>
<evidence type="ECO:0000313" key="8">
    <source>
        <dbReference type="EMBL" id="CAE8711941.1"/>
    </source>
</evidence>
<dbReference type="GO" id="GO:0006508">
    <property type="term" value="P:proteolysis"/>
    <property type="evidence" value="ECO:0007669"/>
    <property type="project" value="UniProtKB-KW"/>
</dbReference>
<comment type="caution">
    <text evidence="8">The sequence shown here is derived from an EMBL/GenBank/DDBJ whole genome shotgun (WGS) entry which is preliminary data.</text>
</comment>
<evidence type="ECO:0000256" key="7">
    <source>
        <dbReference type="RuleBase" id="RU361156"/>
    </source>
</evidence>
<evidence type="ECO:0000256" key="4">
    <source>
        <dbReference type="ARBA" id="ARBA00022729"/>
    </source>
</evidence>
<dbReference type="PANTHER" id="PTHR11802:SF113">
    <property type="entry name" value="SERINE CARBOXYPEPTIDASE CTSA-4.1"/>
    <property type="match status" value="1"/>
</dbReference>
<dbReference type="Proteomes" id="UP000626109">
    <property type="component" value="Unassembled WGS sequence"/>
</dbReference>
<sequence>MMGLLAENGPCEVNPDGQSTKVRNLSWNDQANALWIDQPVGSGFSNANPVNWPNNSITAADDSHAFLQVFFTEFRQYNKDVFIAGESYAGHYIPALSHAIVEGNKDSSNVVVNLKGISMGNGMVWPGLQFQYYAPAANGSLPGTHAVVNESTLAAILEAQPICAVLDEQCSNGNMTACSTSFSYCGDHMWDPIIASGYNPFDLRALCPKKTGLLCYNFSMVDLNLESTQKAPGTHPLGWSGCNLVMQDKTWWADFPQNMAKYLPAVLEAGVKVLTYNGDVDYIANYLGGKAWALAMDWTGKDAFNEAEDKNWVLPDGKVQGILRQSGPLTFLQFLQFHEAGHMVPINQPAATLYMINTFMEGTFGQVSLSQTGNAIQLPALSATDQDLVTKVQALQADIASLVPLTQSEVSYDQWRQIEYAQNTERNAADSAELDLKTASIKELTAHHGRRRRGLATEIKELEVMQQKVPVTKQLLSLLNATENVQDVLIDALIHSLALVELEEKETQVSMLAAIYETDKSQHIKYMLDGESSEVVIIKNITDITVQIHGKGSPYDLRAQVAQNRIAMKHLNIEQLKVNLPSYVVGNLTAYMTN</sequence>
<evidence type="ECO:0000256" key="5">
    <source>
        <dbReference type="ARBA" id="ARBA00022801"/>
    </source>
</evidence>
<keyword evidence="2 7" id="KW-0121">Carboxypeptidase</keyword>
<keyword evidence="5 7" id="KW-0378">Hydrolase</keyword>
<keyword evidence="4" id="KW-0732">Signal</keyword>
<evidence type="ECO:0000313" key="9">
    <source>
        <dbReference type="Proteomes" id="UP000626109"/>
    </source>
</evidence>
<evidence type="ECO:0000256" key="2">
    <source>
        <dbReference type="ARBA" id="ARBA00022645"/>
    </source>
</evidence>
<evidence type="ECO:0000256" key="3">
    <source>
        <dbReference type="ARBA" id="ARBA00022670"/>
    </source>
</evidence>
<name>A0A813KPB4_POLGL</name>
<evidence type="ECO:0000256" key="6">
    <source>
        <dbReference type="ARBA" id="ARBA00023180"/>
    </source>
</evidence>
<dbReference type="PRINTS" id="PR00724">
    <property type="entry name" value="CRBOXYPTASEC"/>
</dbReference>